<feature type="transmembrane region" description="Helical" evidence="1">
    <location>
        <begin position="210"/>
        <end position="228"/>
    </location>
</feature>
<keyword evidence="1" id="KW-0812">Transmembrane</keyword>
<protein>
    <recommendedName>
        <fullName evidence="4">Glycosyltransferase RgtA/B/C/D-like domain-containing protein</fullName>
    </recommendedName>
</protein>
<accession>A0A1F4T5R9</accession>
<gene>
    <name evidence="2" type="ORF">A3K49_02645</name>
</gene>
<feature type="transmembrane region" description="Helical" evidence="1">
    <location>
        <begin position="278"/>
        <end position="294"/>
    </location>
</feature>
<feature type="transmembrane region" description="Helical" evidence="1">
    <location>
        <begin position="376"/>
        <end position="394"/>
    </location>
</feature>
<keyword evidence="1" id="KW-0472">Membrane</keyword>
<proteinExistence type="predicted"/>
<organism evidence="2 3">
    <name type="scientific">candidate division WOR-1 bacterium RIFOXYC12_FULL_54_18</name>
    <dbReference type="NCBI Taxonomy" id="1802584"/>
    <lineage>
        <taxon>Bacteria</taxon>
        <taxon>Bacillati</taxon>
        <taxon>Saganbacteria</taxon>
    </lineage>
</organism>
<feature type="transmembrane region" description="Helical" evidence="1">
    <location>
        <begin position="401"/>
        <end position="418"/>
    </location>
</feature>
<feature type="transmembrane region" description="Helical" evidence="1">
    <location>
        <begin position="180"/>
        <end position="198"/>
    </location>
</feature>
<evidence type="ECO:0000313" key="2">
    <source>
        <dbReference type="EMBL" id="OGC27890.1"/>
    </source>
</evidence>
<feature type="transmembrane region" description="Helical" evidence="1">
    <location>
        <begin position="306"/>
        <end position="328"/>
    </location>
</feature>
<dbReference type="AlphaFoldDB" id="A0A1F4T5R9"/>
<name>A0A1F4T5R9_UNCSA</name>
<reference evidence="2 3" key="1">
    <citation type="journal article" date="2016" name="Nat. Commun.">
        <title>Thousands of microbial genomes shed light on interconnected biogeochemical processes in an aquifer system.</title>
        <authorList>
            <person name="Anantharaman K."/>
            <person name="Brown C.T."/>
            <person name="Hug L.A."/>
            <person name="Sharon I."/>
            <person name="Castelle C.J."/>
            <person name="Probst A.J."/>
            <person name="Thomas B.C."/>
            <person name="Singh A."/>
            <person name="Wilkins M.J."/>
            <person name="Karaoz U."/>
            <person name="Brodie E.L."/>
            <person name="Williams K.H."/>
            <person name="Hubbard S.S."/>
            <person name="Banfield J.F."/>
        </authorList>
    </citation>
    <scope>NUCLEOTIDE SEQUENCE [LARGE SCALE GENOMIC DNA]</scope>
</reference>
<evidence type="ECO:0000256" key="1">
    <source>
        <dbReference type="SAM" id="Phobius"/>
    </source>
</evidence>
<dbReference type="Proteomes" id="UP000178602">
    <property type="component" value="Unassembled WGS sequence"/>
</dbReference>
<keyword evidence="1" id="KW-1133">Transmembrane helix</keyword>
<feature type="transmembrane region" description="Helical" evidence="1">
    <location>
        <begin position="26"/>
        <end position="49"/>
    </location>
</feature>
<feature type="transmembrane region" description="Helical" evidence="1">
    <location>
        <begin position="438"/>
        <end position="455"/>
    </location>
</feature>
<dbReference type="EMBL" id="MEUG01000001">
    <property type="protein sequence ID" value="OGC27890.1"/>
    <property type="molecule type" value="Genomic_DNA"/>
</dbReference>
<sequence>MVPLLLGFSATSLLIREKIAFLERASLAWGIGLGLMGIEMYTMSLLGISLNLRNVLVPTIGIIGLLLSYSFYHRNSLSSPAENQRQYRRGFLELPQGLNNAEKLLIILIGLTIAYVFFDALVKPTVEFDAMWRQGTIAKIIFTTGQVATEQAKAVAGPHPYLNPLAQAWIYMSLGYWDDALGKVIFPLCFTSMLFIFYCRLRAQTSRLKALIFTYLLTSFPLIILHSGNAYSDLMQTFYYSAGAIYLLSWFKENKTHLLFSSAILFGIGNFVKQSGIPLWGMSVVVLAIFLLFERPKESWNGLKSLGLAAMISAPWIFSPNSFLYGFISSIATRLSPSAPTNAPLVSGGIAAQPANPALADLVYHLGRRMFTYADWQILWFVFIVVSVLGAKLIWQSYLKYGFILIVANLAMIIYAFSSPGTYQYLVDGTLVNRLMMYQIPFVLYFCAIIITLDASKDEPAVKIKGKKKRVR</sequence>
<evidence type="ECO:0000313" key="3">
    <source>
        <dbReference type="Proteomes" id="UP000178602"/>
    </source>
</evidence>
<comment type="caution">
    <text evidence="2">The sequence shown here is derived from an EMBL/GenBank/DDBJ whole genome shotgun (WGS) entry which is preliminary data.</text>
</comment>
<feature type="transmembrane region" description="Helical" evidence="1">
    <location>
        <begin position="104"/>
        <end position="122"/>
    </location>
</feature>
<evidence type="ECO:0008006" key="4">
    <source>
        <dbReference type="Google" id="ProtNLM"/>
    </source>
</evidence>